<evidence type="ECO:0000313" key="3">
    <source>
        <dbReference type="Proteomes" id="UP000011566"/>
    </source>
</evidence>
<proteinExistence type="predicted"/>
<feature type="region of interest" description="Disordered" evidence="1">
    <location>
        <begin position="1"/>
        <end position="35"/>
    </location>
</feature>
<dbReference type="PATRIC" id="fig|1132509.6.peg.3304"/>
<keyword evidence="3" id="KW-1185">Reference proteome</keyword>
<protein>
    <recommendedName>
        <fullName evidence="4">Acc operon protein</fullName>
    </recommendedName>
</protein>
<dbReference type="AlphaFoldDB" id="M0LXB9"/>
<dbReference type="Pfam" id="PF26062">
    <property type="entry name" value="DUF8022"/>
    <property type="match status" value="1"/>
</dbReference>
<comment type="caution">
    <text evidence="2">The sequence shown here is derived from an EMBL/GenBank/DDBJ whole genome shotgun (WGS) entry which is preliminary data.</text>
</comment>
<dbReference type="Proteomes" id="UP000011566">
    <property type="component" value="Unassembled WGS sequence"/>
</dbReference>
<sequence length="101" mass="10554">MSDAASSPHEAERADDRASETALPDDAALSIPDTASRGEAAAIAAAVGAHLRDRAAAAEAATDGASSECDRWKLCDRLGCRDPPRATSHGEEWKVAGRVRR</sequence>
<dbReference type="eggNOG" id="arCOG09052">
    <property type="taxonomic scope" value="Archaea"/>
</dbReference>
<reference evidence="2 3" key="1">
    <citation type="journal article" date="2014" name="PLoS Genet.">
        <title>Phylogenetically driven sequencing of extremely halophilic archaea reveals strategies for static and dynamic osmo-response.</title>
        <authorList>
            <person name="Becker E.A."/>
            <person name="Seitzer P.M."/>
            <person name="Tritt A."/>
            <person name="Larsen D."/>
            <person name="Krusor M."/>
            <person name="Yao A.I."/>
            <person name="Wu D."/>
            <person name="Madern D."/>
            <person name="Eisen J.A."/>
            <person name="Darling A.E."/>
            <person name="Facciotti M.T."/>
        </authorList>
    </citation>
    <scope>NUCLEOTIDE SEQUENCE [LARGE SCALE GENOMIC DNA]</scope>
    <source>
        <strain evidence="2 3">100A6</strain>
    </source>
</reference>
<name>M0LXB9_9EURY</name>
<accession>M0LXB9</accession>
<dbReference type="InterPro" id="IPR058335">
    <property type="entry name" value="PccX"/>
</dbReference>
<gene>
    <name evidence="2" type="ORF">C447_14149</name>
</gene>
<evidence type="ECO:0008006" key="4">
    <source>
        <dbReference type="Google" id="ProtNLM"/>
    </source>
</evidence>
<dbReference type="EMBL" id="AOMB01000040">
    <property type="protein sequence ID" value="EMA36755.1"/>
    <property type="molecule type" value="Genomic_DNA"/>
</dbReference>
<dbReference type="OrthoDB" id="214646at2157"/>
<dbReference type="RefSeq" id="WP_007695031.1">
    <property type="nucleotide sequence ID" value="NZ_AOMB01000040.1"/>
</dbReference>
<feature type="compositionally biased region" description="Basic and acidic residues" evidence="1">
    <location>
        <begin position="9"/>
        <end position="19"/>
    </location>
</feature>
<organism evidence="2 3">
    <name type="scientific">Halococcus hamelinensis 100A6</name>
    <dbReference type="NCBI Taxonomy" id="1132509"/>
    <lineage>
        <taxon>Archaea</taxon>
        <taxon>Methanobacteriati</taxon>
        <taxon>Methanobacteriota</taxon>
        <taxon>Stenosarchaea group</taxon>
        <taxon>Halobacteria</taxon>
        <taxon>Halobacteriales</taxon>
        <taxon>Halococcaceae</taxon>
        <taxon>Halococcus</taxon>
    </lineage>
</organism>
<evidence type="ECO:0000256" key="1">
    <source>
        <dbReference type="SAM" id="MobiDB-lite"/>
    </source>
</evidence>
<evidence type="ECO:0000313" key="2">
    <source>
        <dbReference type="EMBL" id="EMA36755.1"/>
    </source>
</evidence>